<gene>
    <name evidence="1" type="ORF">D6D20_03660</name>
</gene>
<organism evidence="1 2">
    <name type="scientific">Aureobasidium pullulans</name>
    <name type="common">Black yeast</name>
    <name type="synonym">Pullularia pullulans</name>
    <dbReference type="NCBI Taxonomy" id="5580"/>
    <lineage>
        <taxon>Eukaryota</taxon>
        <taxon>Fungi</taxon>
        <taxon>Dikarya</taxon>
        <taxon>Ascomycota</taxon>
        <taxon>Pezizomycotina</taxon>
        <taxon>Dothideomycetes</taxon>
        <taxon>Dothideomycetidae</taxon>
        <taxon>Dothideales</taxon>
        <taxon>Saccotheciaceae</taxon>
        <taxon>Aureobasidium</taxon>
    </lineage>
</organism>
<proteinExistence type="predicted"/>
<protein>
    <submittedName>
        <fullName evidence="1">Uncharacterized protein</fullName>
    </submittedName>
</protein>
<dbReference type="InterPro" id="IPR011009">
    <property type="entry name" value="Kinase-like_dom_sf"/>
</dbReference>
<reference evidence="1 2" key="1">
    <citation type="submission" date="2018-10" db="EMBL/GenBank/DDBJ databases">
        <title>Fifty Aureobasidium pullulans genomes reveal a recombining polyextremotolerant generalist.</title>
        <authorList>
            <person name="Gostincar C."/>
            <person name="Turk M."/>
            <person name="Zajc J."/>
            <person name="Gunde-Cimerman N."/>
        </authorList>
    </citation>
    <scope>NUCLEOTIDE SEQUENCE [LARGE SCALE GENOMIC DNA]</scope>
    <source>
        <strain evidence="1 2">EXF-10751</strain>
    </source>
</reference>
<accession>A0A4S8Z9I7</accession>
<dbReference type="PANTHER" id="PTHR21310:SF37">
    <property type="entry name" value="AMINOGLYCOSIDE PHOSPHOTRANSFERASE DOMAIN-CONTAINING PROTEIN"/>
    <property type="match status" value="1"/>
</dbReference>
<evidence type="ECO:0000313" key="1">
    <source>
        <dbReference type="EMBL" id="THW63323.1"/>
    </source>
</evidence>
<sequence length="491" mass="56703">MHAITCFLKSLPVKLLPSRFMDRNEICDIEDRVARWLWVFKYTEIRRTKLCKWVSNFHPEQLECQLDGPDASFDKRGSYNIVCKVIFDKTGEVWAVRFPQLGKGLISDEKVMSEVAAIETVRKHTDIPMPVIIRWGSSEDNDLGLGPFIISTWVDGISLGEVLALPDNDRMLRGDLSDTIIEHVWRQIARFMFQLSCIDFDHIGSCSAIPQRPLTIKSNHILESGGVDISSYTPDSIANAYFVLGPASTTFTSSIDYFKHIADHDLRQLHEQLNSVDDEEDARRKYINWTVIRQLIPRFVRFDNGPFKLICDDFGPFNMMVDNAEDLNIVAVLDWEWSYAGPQELFWSPPLWLLGQPPASWEDGHDDSRLSRYNKYLDIWIRVIQEEEQKVLDSSTGDDHDKGLPSVLLRKQRQDGSMWFYHIMQEAFNGPNSIPFSRLREAVLEFEELAAAVSKEDTEAFVKMKMEHKDRYGKDLAEMKERHRGVPYMQG</sequence>
<dbReference type="AlphaFoldDB" id="A0A4S8Z9I7"/>
<name>A0A4S8Z9I7_AURPU</name>
<dbReference type="InterPro" id="IPR051678">
    <property type="entry name" value="AGP_Transferase"/>
</dbReference>
<dbReference type="Proteomes" id="UP000310421">
    <property type="component" value="Unassembled WGS sequence"/>
</dbReference>
<comment type="caution">
    <text evidence="1">The sequence shown here is derived from an EMBL/GenBank/DDBJ whole genome shotgun (WGS) entry which is preliminary data.</text>
</comment>
<evidence type="ECO:0000313" key="2">
    <source>
        <dbReference type="Proteomes" id="UP000310421"/>
    </source>
</evidence>
<dbReference type="PANTHER" id="PTHR21310">
    <property type="entry name" value="AMINOGLYCOSIDE PHOSPHOTRANSFERASE-RELATED-RELATED"/>
    <property type="match status" value="1"/>
</dbReference>
<dbReference type="Gene3D" id="3.90.1200.10">
    <property type="match status" value="1"/>
</dbReference>
<dbReference type="SUPFAM" id="SSF56112">
    <property type="entry name" value="Protein kinase-like (PK-like)"/>
    <property type="match status" value="1"/>
</dbReference>
<dbReference type="EMBL" id="QZAN01000029">
    <property type="protein sequence ID" value="THW63323.1"/>
    <property type="molecule type" value="Genomic_DNA"/>
</dbReference>